<dbReference type="GO" id="GO:0007165">
    <property type="term" value="P:signal transduction"/>
    <property type="evidence" value="ECO:0007669"/>
    <property type="project" value="UniProtKB-KW"/>
</dbReference>
<dbReference type="InterPro" id="IPR000727">
    <property type="entry name" value="T_SNARE_dom"/>
</dbReference>
<evidence type="ECO:0000313" key="11">
    <source>
        <dbReference type="Proteomes" id="UP000009286"/>
    </source>
</evidence>
<keyword evidence="3 5" id="KW-0807">Transducer</keyword>
<dbReference type="Gene3D" id="1.10.287.950">
    <property type="entry name" value="Methyl-accepting chemotaxis protein"/>
    <property type="match status" value="1"/>
</dbReference>
<proteinExistence type="inferred from homology"/>
<dbReference type="InterPro" id="IPR003660">
    <property type="entry name" value="HAMP_dom"/>
</dbReference>
<dbReference type="STRING" id="856793.MICA_2312"/>
<dbReference type="Proteomes" id="UP000009286">
    <property type="component" value="Chromosome"/>
</dbReference>
<dbReference type="SUPFAM" id="SSF58104">
    <property type="entry name" value="Methyl-accepting chemotaxis protein (MCP) signaling domain"/>
    <property type="match status" value="1"/>
</dbReference>
<gene>
    <name evidence="10" type="ordered locus">MICA_2312</name>
</gene>
<dbReference type="EMBL" id="CP002382">
    <property type="protein sequence ID" value="AEP10615.1"/>
    <property type="molecule type" value="Genomic_DNA"/>
</dbReference>
<sequence>MMNSSSLSKASILAILSGVSGFAALGLLIADQDIPVYVPYALAGASILSIIGTVFFQRKTAATLDQYSAVLKDIAKGNFETRIVSVKEHGVLGQVGHDINHVADITDAYIREVTNSMQAVGEGRYYRPVLERGLPGIYRRSAKAVNNVVAETERQITAFRGYADTFEGSVNVIVQSVSSAAKDVESASERMLGITEATTTRAIDTSNAATVAAESTHIVAAAAEELSASISTINANVSESSSIAVQAASEADKTDRLINALTDAAKNVGTIIELINNIASQTNLLALNATIEAARAGEAGKGFAVVAHEVKTLAEQTARATDDITKQIGTMQELTDEAAAAIRGIGQTIHRINDISSTIALGMDEQNIATQEIARSIQQASQSTENVTRNVSDVQGMAAEGKESSARVLDIAKTLSRESDRLQADIAAFLKTARSI</sequence>
<evidence type="ECO:0000256" key="5">
    <source>
        <dbReference type="PROSITE-ProRule" id="PRU00284"/>
    </source>
</evidence>
<feature type="domain" description="HAMP" evidence="9">
    <location>
        <begin position="58"/>
        <end position="111"/>
    </location>
</feature>
<dbReference type="eggNOG" id="COG0840">
    <property type="taxonomic scope" value="Bacteria"/>
</dbReference>
<evidence type="ECO:0000313" key="10">
    <source>
        <dbReference type="EMBL" id="AEP10615.1"/>
    </source>
</evidence>
<dbReference type="InterPro" id="IPR004090">
    <property type="entry name" value="Chemotax_Me-accpt_rcpt"/>
</dbReference>
<comment type="similarity">
    <text evidence="4">Belongs to the methyl-accepting chemotaxis (MCP) protein family.</text>
</comment>
<feature type="transmembrane region" description="Helical" evidence="6">
    <location>
        <begin position="12"/>
        <end position="30"/>
    </location>
</feature>
<dbReference type="AlphaFoldDB" id="G2KT71"/>
<dbReference type="PANTHER" id="PTHR32089:SF112">
    <property type="entry name" value="LYSOZYME-LIKE PROTEIN-RELATED"/>
    <property type="match status" value="1"/>
</dbReference>
<dbReference type="InterPro" id="IPR004089">
    <property type="entry name" value="MCPsignal_dom"/>
</dbReference>
<organism evidence="10 11">
    <name type="scientific">Micavibrio aeruginosavorus (strain ARL-13)</name>
    <dbReference type="NCBI Taxonomy" id="856793"/>
    <lineage>
        <taxon>Bacteria</taxon>
        <taxon>Pseudomonadati</taxon>
        <taxon>Bdellovibrionota</taxon>
        <taxon>Bdellovibrionia</taxon>
        <taxon>Bdellovibrionales</taxon>
        <taxon>Pseudobdellovibrionaceae</taxon>
        <taxon>Micavibrio</taxon>
    </lineage>
</organism>
<dbReference type="GO" id="GO:0006935">
    <property type="term" value="P:chemotaxis"/>
    <property type="evidence" value="ECO:0007669"/>
    <property type="project" value="InterPro"/>
</dbReference>
<keyword evidence="2" id="KW-0997">Cell inner membrane</keyword>
<feature type="transmembrane region" description="Helical" evidence="6">
    <location>
        <begin position="36"/>
        <end position="56"/>
    </location>
</feature>
<keyword evidence="6" id="KW-1133">Transmembrane helix</keyword>
<protein>
    <submittedName>
        <fullName evidence="10">Methyl-accepting chemotaxis (MCP) signaling domain protein</fullName>
    </submittedName>
</protein>
<reference evidence="10 11" key="1">
    <citation type="journal article" date="2011" name="BMC Genomics">
        <title>Genomic insights into an obligate epibiotic bacterial predator: Micavibrio aeruginosavorus ARL-13.</title>
        <authorList>
            <person name="Wang Z."/>
            <person name="Kadouri D."/>
            <person name="Wu M."/>
        </authorList>
    </citation>
    <scope>NUCLEOTIDE SEQUENCE [LARGE SCALE GENOMIC DNA]</scope>
    <source>
        <strain evidence="10 11">ARL-13</strain>
    </source>
</reference>
<evidence type="ECO:0000256" key="3">
    <source>
        <dbReference type="ARBA" id="ARBA00023224"/>
    </source>
</evidence>
<dbReference type="Gene3D" id="1.20.120.1530">
    <property type="match status" value="1"/>
</dbReference>
<keyword evidence="2" id="KW-1003">Cell membrane</keyword>
<dbReference type="RefSeq" id="WP_014103838.1">
    <property type="nucleotide sequence ID" value="NC_016026.1"/>
</dbReference>
<dbReference type="PROSITE" id="PS50192">
    <property type="entry name" value="T_SNARE"/>
    <property type="match status" value="1"/>
</dbReference>
<dbReference type="PROSITE" id="PS50885">
    <property type="entry name" value="HAMP"/>
    <property type="match status" value="1"/>
</dbReference>
<evidence type="ECO:0000256" key="6">
    <source>
        <dbReference type="SAM" id="Phobius"/>
    </source>
</evidence>
<keyword evidence="6" id="KW-0472">Membrane</keyword>
<comment type="subcellular location">
    <subcellularLocation>
        <location evidence="1">Cell inner membrane</location>
        <topology evidence="1">Multi-pass membrane protein</topology>
    </subcellularLocation>
</comment>
<evidence type="ECO:0000259" key="8">
    <source>
        <dbReference type="PROSITE" id="PS50192"/>
    </source>
</evidence>
<feature type="domain" description="Methyl-accepting transducer" evidence="7">
    <location>
        <begin position="180"/>
        <end position="402"/>
    </location>
</feature>
<evidence type="ECO:0000256" key="2">
    <source>
        <dbReference type="ARBA" id="ARBA00022519"/>
    </source>
</evidence>
<dbReference type="HOGENOM" id="CLU_000445_107_27_5"/>
<feature type="domain" description="T-SNARE coiled-coil homology" evidence="8">
    <location>
        <begin position="332"/>
        <end position="394"/>
    </location>
</feature>
<dbReference type="PRINTS" id="PR00260">
    <property type="entry name" value="CHEMTRNSDUCR"/>
</dbReference>
<dbReference type="Pfam" id="PF00015">
    <property type="entry name" value="MCPsignal"/>
    <property type="match status" value="1"/>
</dbReference>
<dbReference type="SMART" id="SM00283">
    <property type="entry name" value="MA"/>
    <property type="match status" value="1"/>
</dbReference>
<evidence type="ECO:0000259" key="9">
    <source>
        <dbReference type="PROSITE" id="PS50885"/>
    </source>
</evidence>
<dbReference type="GO" id="GO:0005886">
    <property type="term" value="C:plasma membrane"/>
    <property type="evidence" value="ECO:0007669"/>
    <property type="project" value="UniProtKB-SubCell"/>
</dbReference>
<dbReference type="PROSITE" id="PS50111">
    <property type="entry name" value="CHEMOTAXIS_TRANSDUC_2"/>
    <property type="match status" value="1"/>
</dbReference>
<evidence type="ECO:0000256" key="1">
    <source>
        <dbReference type="ARBA" id="ARBA00004429"/>
    </source>
</evidence>
<keyword evidence="11" id="KW-1185">Reference proteome</keyword>
<dbReference type="KEGG" id="mai:MICA_2312"/>
<evidence type="ECO:0000256" key="4">
    <source>
        <dbReference type="ARBA" id="ARBA00029447"/>
    </source>
</evidence>
<name>G2KT71_MICAA</name>
<evidence type="ECO:0000259" key="7">
    <source>
        <dbReference type="PROSITE" id="PS50111"/>
    </source>
</evidence>
<accession>G2KT71</accession>
<keyword evidence="6" id="KW-0812">Transmembrane</keyword>
<dbReference type="GO" id="GO:0004888">
    <property type="term" value="F:transmembrane signaling receptor activity"/>
    <property type="evidence" value="ECO:0007669"/>
    <property type="project" value="InterPro"/>
</dbReference>
<dbReference type="PANTHER" id="PTHR32089">
    <property type="entry name" value="METHYL-ACCEPTING CHEMOTAXIS PROTEIN MCPB"/>
    <property type="match status" value="1"/>
</dbReference>